<feature type="compositionally biased region" description="Basic residues" evidence="1">
    <location>
        <begin position="10"/>
        <end position="28"/>
    </location>
</feature>
<feature type="compositionally biased region" description="Basic and acidic residues" evidence="1">
    <location>
        <begin position="42"/>
        <end position="58"/>
    </location>
</feature>
<name>A0A0A9EJZ6_ARUDO</name>
<organism evidence="2">
    <name type="scientific">Arundo donax</name>
    <name type="common">Giant reed</name>
    <name type="synonym">Donax arundinaceus</name>
    <dbReference type="NCBI Taxonomy" id="35708"/>
    <lineage>
        <taxon>Eukaryota</taxon>
        <taxon>Viridiplantae</taxon>
        <taxon>Streptophyta</taxon>
        <taxon>Embryophyta</taxon>
        <taxon>Tracheophyta</taxon>
        <taxon>Spermatophyta</taxon>
        <taxon>Magnoliopsida</taxon>
        <taxon>Liliopsida</taxon>
        <taxon>Poales</taxon>
        <taxon>Poaceae</taxon>
        <taxon>PACMAD clade</taxon>
        <taxon>Arundinoideae</taxon>
        <taxon>Arundineae</taxon>
        <taxon>Arundo</taxon>
    </lineage>
</organism>
<proteinExistence type="predicted"/>
<protein>
    <submittedName>
        <fullName evidence="2">Uncharacterized protein</fullName>
    </submittedName>
</protein>
<evidence type="ECO:0000256" key="1">
    <source>
        <dbReference type="SAM" id="MobiDB-lite"/>
    </source>
</evidence>
<feature type="region of interest" description="Disordered" evidence="1">
    <location>
        <begin position="1"/>
        <end position="74"/>
    </location>
</feature>
<evidence type="ECO:0000313" key="2">
    <source>
        <dbReference type="EMBL" id="JAE00427.1"/>
    </source>
</evidence>
<accession>A0A0A9EJZ6</accession>
<dbReference type="EMBL" id="GBRH01197469">
    <property type="protein sequence ID" value="JAE00427.1"/>
    <property type="molecule type" value="Transcribed_RNA"/>
</dbReference>
<sequence>MTGWGCRGRAPCRRRPWSRRRRRLRRGRGGGGTSRARSRRSGTGDRRRACRGGREVPRHGRKVISGGHVGEIIS</sequence>
<reference evidence="2" key="2">
    <citation type="journal article" date="2015" name="Data Brief">
        <title>Shoot transcriptome of the giant reed, Arundo donax.</title>
        <authorList>
            <person name="Barrero R.A."/>
            <person name="Guerrero F.D."/>
            <person name="Moolhuijzen P."/>
            <person name="Goolsby J.A."/>
            <person name="Tidwell J."/>
            <person name="Bellgard S.E."/>
            <person name="Bellgard M.I."/>
        </authorList>
    </citation>
    <scope>NUCLEOTIDE SEQUENCE</scope>
    <source>
        <tissue evidence="2">Shoot tissue taken approximately 20 cm above the soil surface</tissue>
    </source>
</reference>
<dbReference type="AlphaFoldDB" id="A0A0A9EJZ6"/>
<reference evidence="2" key="1">
    <citation type="submission" date="2014-09" db="EMBL/GenBank/DDBJ databases">
        <authorList>
            <person name="Magalhaes I.L.F."/>
            <person name="Oliveira U."/>
            <person name="Santos F.R."/>
            <person name="Vidigal T.H.D.A."/>
            <person name="Brescovit A.D."/>
            <person name="Santos A.J."/>
        </authorList>
    </citation>
    <scope>NUCLEOTIDE SEQUENCE</scope>
    <source>
        <tissue evidence="2">Shoot tissue taken approximately 20 cm above the soil surface</tissue>
    </source>
</reference>